<dbReference type="PATRIC" id="fig|320778.3.peg.1159"/>
<dbReference type="Proteomes" id="UP000035909">
    <property type="component" value="Unassembled WGS sequence"/>
</dbReference>
<name>A0A0J1HGX7_9GAMM</name>
<sequence>MEAIKDAIQKVRLLAPKQHVLLISHMRANTSLVGHLIGSHEDISGYYEMHIGYYSWKSLINQKFLFHEQNRTEPVTDFYFDKVLHNEHFTSRDVLCRDNVKLLVALREPKATIKSIVKLYSAKNPEHPCATPKGAAQYYLDRVRYITDLILSLGNDQNYYYYDADDIIQHPKRVLGEMKEFLGIDRAFEATYRKFEKTGHRFAGDSSENIHAGVIVKKSPDTSVLDLDNELLMSCQDAYHLCREKLIQHSWKA</sequence>
<reference evidence="1 2" key="1">
    <citation type="submission" date="2015-05" db="EMBL/GenBank/DDBJ databases">
        <title>Photobacterium galathea sp. nov.</title>
        <authorList>
            <person name="Machado H."/>
            <person name="Gram L."/>
        </authorList>
    </citation>
    <scope>NUCLEOTIDE SEQUENCE [LARGE SCALE GENOMIC DNA]</scope>
    <source>
        <strain evidence="1 2">DSM 22954</strain>
    </source>
</reference>
<dbReference type="Gene3D" id="3.40.50.300">
    <property type="entry name" value="P-loop containing nucleotide triphosphate hydrolases"/>
    <property type="match status" value="1"/>
</dbReference>
<dbReference type="SUPFAM" id="SSF52540">
    <property type="entry name" value="P-loop containing nucleoside triphosphate hydrolases"/>
    <property type="match status" value="1"/>
</dbReference>
<dbReference type="EMBL" id="LDOU01000005">
    <property type="protein sequence ID" value="KLV10869.1"/>
    <property type="molecule type" value="Genomic_DNA"/>
</dbReference>
<protein>
    <recommendedName>
        <fullName evidence="3">Sulfotransferase domain-containing protein</fullName>
    </recommendedName>
</protein>
<comment type="caution">
    <text evidence="1">The sequence shown here is derived from an EMBL/GenBank/DDBJ whole genome shotgun (WGS) entry which is preliminary data.</text>
</comment>
<organism evidence="1 2">
    <name type="scientific">Photobacterium ganghwense</name>
    <dbReference type="NCBI Taxonomy" id="320778"/>
    <lineage>
        <taxon>Bacteria</taxon>
        <taxon>Pseudomonadati</taxon>
        <taxon>Pseudomonadota</taxon>
        <taxon>Gammaproteobacteria</taxon>
        <taxon>Vibrionales</taxon>
        <taxon>Vibrionaceae</taxon>
        <taxon>Photobacterium</taxon>
    </lineage>
</organism>
<dbReference type="InterPro" id="IPR027417">
    <property type="entry name" value="P-loop_NTPase"/>
</dbReference>
<dbReference type="OrthoDB" id="8557083at2"/>
<keyword evidence="2" id="KW-1185">Reference proteome</keyword>
<dbReference type="RefSeq" id="WP_047884168.1">
    <property type="nucleotide sequence ID" value="NZ_CP071325.1"/>
</dbReference>
<dbReference type="AlphaFoldDB" id="A0A0J1HGX7"/>
<evidence type="ECO:0008006" key="3">
    <source>
        <dbReference type="Google" id="ProtNLM"/>
    </source>
</evidence>
<accession>A0A0J1HGX7</accession>
<proteinExistence type="predicted"/>
<evidence type="ECO:0000313" key="2">
    <source>
        <dbReference type="Proteomes" id="UP000035909"/>
    </source>
</evidence>
<evidence type="ECO:0000313" key="1">
    <source>
        <dbReference type="EMBL" id="KLV10869.1"/>
    </source>
</evidence>
<gene>
    <name evidence="1" type="ORF">ABT57_05365</name>
</gene>